<dbReference type="Proteomes" id="UP001295444">
    <property type="component" value="Chromosome 01"/>
</dbReference>
<reference evidence="1" key="1">
    <citation type="submission" date="2022-03" db="EMBL/GenBank/DDBJ databases">
        <authorList>
            <person name="Alioto T."/>
            <person name="Alioto T."/>
            <person name="Gomez Garrido J."/>
        </authorList>
    </citation>
    <scope>NUCLEOTIDE SEQUENCE</scope>
</reference>
<sequence length="52" mass="5802">TRIQDCTSADATVYVTSLKMVVLTTVRSPCVSEGDIEQQPLEWTEKDDTLDI</sequence>
<gene>
    <name evidence="1" type="ORF">PECUL_23A009644</name>
</gene>
<evidence type="ECO:0000313" key="1">
    <source>
        <dbReference type="EMBL" id="CAH2219283.1"/>
    </source>
</evidence>
<protein>
    <submittedName>
        <fullName evidence="1">Uncharacterized protein</fullName>
    </submittedName>
</protein>
<organism evidence="1 2">
    <name type="scientific">Pelobates cultripes</name>
    <name type="common">Western spadefoot toad</name>
    <dbReference type="NCBI Taxonomy" id="61616"/>
    <lineage>
        <taxon>Eukaryota</taxon>
        <taxon>Metazoa</taxon>
        <taxon>Chordata</taxon>
        <taxon>Craniata</taxon>
        <taxon>Vertebrata</taxon>
        <taxon>Euteleostomi</taxon>
        <taxon>Amphibia</taxon>
        <taxon>Batrachia</taxon>
        <taxon>Anura</taxon>
        <taxon>Pelobatoidea</taxon>
        <taxon>Pelobatidae</taxon>
        <taxon>Pelobates</taxon>
    </lineage>
</organism>
<dbReference type="AlphaFoldDB" id="A0AAD1VL89"/>
<accession>A0AAD1VL89</accession>
<evidence type="ECO:0000313" key="2">
    <source>
        <dbReference type="Proteomes" id="UP001295444"/>
    </source>
</evidence>
<name>A0AAD1VL89_PELCU</name>
<keyword evidence="2" id="KW-1185">Reference proteome</keyword>
<dbReference type="EMBL" id="OW240912">
    <property type="protein sequence ID" value="CAH2219283.1"/>
    <property type="molecule type" value="Genomic_DNA"/>
</dbReference>
<proteinExistence type="predicted"/>
<feature type="non-terminal residue" evidence="1">
    <location>
        <position position="52"/>
    </location>
</feature>
<feature type="non-terminal residue" evidence="1">
    <location>
        <position position="1"/>
    </location>
</feature>